<sequence>MKISLGQLALLLGGALEGPAEREVSGIKGLEQAGSEDLSFLANPKYAPLLESCRAGVVLVSRGQKVPEGLAVIRVDNPYLAYAQVLTKATAKPYEPLGVHPKAVVEPDAVLGADCSIHALAYVGAGAKLGDRVVVHPGAYLGPGVRVGSDTVIHANAAVYHDCSIGSRCVIHGGVVIGADGYGFVFDGERHFKIPQIGIVQIDDDVELGAGTTIDRAANGRTWIQRGVKTDDQVHIAHGCVIGENSLLVAQVGISGSSTLGKGVVLGGKVGVAGHITIGDGAMVGGGSGVAQSVEAGEVVSGYPVMPHRLWLRTRGLVKRLPEIFSRVKALEDRLGRDEEK</sequence>
<proteinExistence type="inferred from homology"/>
<evidence type="ECO:0000259" key="8">
    <source>
        <dbReference type="Pfam" id="PF04613"/>
    </source>
</evidence>
<dbReference type="InterPro" id="IPR018357">
    <property type="entry name" value="Hexapep_transf_CS"/>
</dbReference>
<keyword evidence="10" id="KW-1185">Reference proteome</keyword>
<dbReference type="AlphaFoldDB" id="A0AAU9EFB9"/>
<dbReference type="HAMAP" id="MF_00523">
    <property type="entry name" value="LpxD"/>
    <property type="match status" value="1"/>
</dbReference>
<keyword evidence="1 7" id="KW-0444">Lipid biosynthesis</keyword>
<feature type="domain" description="UDP-3-O-[3-hydroxymyristoyl] glucosamine N-acyltransferase non-repeat region" evidence="8">
    <location>
        <begin position="22"/>
        <end position="87"/>
    </location>
</feature>
<evidence type="ECO:0000256" key="6">
    <source>
        <dbReference type="ARBA" id="ARBA00023315"/>
    </source>
</evidence>
<dbReference type="CDD" id="cd03352">
    <property type="entry name" value="LbH_LpxD"/>
    <property type="match status" value="1"/>
</dbReference>
<dbReference type="GO" id="GO:0009245">
    <property type="term" value="P:lipid A biosynthetic process"/>
    <property type="evidence" value="ECO:0007669"/>
    <property type="project" value="UniProtKB-UniRule"/>
</dbReference>
<comment type="subunit">
    <text evidence="7">Homotrimer.</text>
</comment>
<comment type="similarity">
    <text evidence="7">Belongs to the transferase hexapeptide repeat family. LpxD subfamily.</text>
</comment>
<dbReference type="KEGG" id="dmp:FAK_22830"/>
<dbReference type="GO" id="GO:0103118">
    <property type="term" value="F:UDP-3-O-[(3R)-3-hydroxyacyl]-glucosamine N-acyltransferase activity"/>
    <property type="evidence" value="ECO:0007669"/>
    <property type="project" value="UniProtKB-EC"/>
</dbReference>
<dbReference type="Pfam" id="PF00132">
    <property type="entry name" value="Hexapep"/>
    <property type="match status" value="2"/>
</dbReference>
<evidence type="ECO:0000256" key="1">
    <source>
        <dbReference type="ARBA" id="ARBA00022516"/>
    </source>
</evidence>
<evidence type="ECO:0000256" key="2">
    <source>
        <dbReference type="ARBA" id="ARBA00022556"/>
    </source>
</evidence>
<organism evidence="9 10">
    <name type="scientific">Desulfoferula mesophila</name>
    <dbReference type="NCBI Taxonomy" id="3058419"/>
    <lineage>
        <taxon>Bacteria</taxon>
        <taxon>Pseudomonadati</taxon>
        <taxon>Thermodesulfobacteriota</taxon>
        <taxon>Desulfarculia</taxon>
        <taxon>Desulfarculales</taxon>
        <taxon>Desulfarculaceae</taxon>
        <taxon>Desulfoferula</taxon>
    </lineage>
</organism>
<dbReference type="GO" id="GO:0016020">
    <property type="term" value="C:membrane"/>
    <property type="evidence" value="ECO:0007669"/>
    <property type="project" value="GOC"/>
</dbReference>
<dbReference type="InterPro" id="IPR020573">
    <property type="entry name" value="UDP_GlcNAc_AcTrfase_non-rep"/>
</dbReference>
<keyword evidence="4 7" id="KW-0677">Repeat</keyword>
<evidence type="ECO:0000256" key="4">
    <source>
        <dbReference type="ARBA" id="ARBA00022737"/>
    </source>
</evidence>
<keyword evidence="3 7" id="KW-0808">Transferase</keyword>
<comment type="catalytic activity">
    <reaction evidence="7">
        <text>a UDP-3-O-[(3R)-3-hydroxyacyl]-alpha-D-glucosamine + a (3R)-hydroxyacyl-[ACP] = a UDP-2-N,3-O-bis[(3R)-3-hydroxyacyl]-alpha-D-glucosamine + holo-[ACP] + H(+)</text>
        <dbReference type="Rhea" id="RHEA:53836"/>
        <dbReference type="Rhea" id="RHEA-COMP:9685"/>
        <dbReference type="Rhea" id="RHEA-COMP:9945"/>
        <dbReference type="ChEBI" id="CHEBI:15378"/>
        <dbReference type="ChEBI" id="CHEBI:64479"/>
        <dbReference type="ChEBI" id="CHEBI:78827"/>
        <dbReference type="ChEBI" id="CHEBI:137740"/>
        <dbReference type="ChEBI" id="CHEBI:137748"/>
        <dbReference type="EC" id="2.3.1.191"/>
    </reaction>
</comment>
<dbReference type="NCBIfam" id="TIGR01853">
    <property type="entry name" value="lipid_A_lpxD"/>
    <property type="match status" value="1"/>
</dbReference>
<comment type="function">
    <text evidence="7">Catalyzes the N-acylation of UDP-3-O-acylglucosamine using 3-hydroxyacyl-ACP as the acyl donor. Is involved in the biosynthesis of lipid A, a phosphorylated glycolipid that anchors the lipopolysaccharide to the outer membrane of the cell.</text>
</comment>
<dbReference type="Gene3D" id="2.160.10.10">
    <property type="entry name" value="Hexapeptide repeat proteins"/>
    <property type="match status" value="1"/>
</dbReference>
<accession>A0AAU9EFB9</accession>
<name>A0AAU9EFB9_9BACT</name>
<evidence type="ECO:0000313" key="9">
    <source>
        <dbReference type="EMBL" id="BEQ15217.1"/>
    </source>
</evidence>
<evidence type="ECO:0000256" key="7">
    <source>
        <dbReference type="HAMAP-Rule" id="MF_00523"/>
    </source>
</evidence>
<feature type="active site" description="Proton acceptor" evidence="7">
    <location>
        <position position="238"/>
    </location>
</feature>
<dbReference type="NCBIfam" id="NF002060">
    <property type="entry name" value="PRK00892.1"/>
    <property type="match status" value="1"/>
</dbReference>
<dbReference type="EC" id="2.3.1.191" evidence="7"/>
<evidence type="ECO:0000256" key="3">
    <source>
        <dbReference type="ARBA" id="ARBA00022679"/>
    </source>
</evidence>
<protein>
    <recommendedName>
        <fullName evidence="7">UDP-3-O-acylglucosamine N-acyltransferase</fullName>
        <ecNumber evidence="7">2.3.1.191</ecNumber>
    </recommendedName>
</protein>
<dbReference type="PANTHER" id="PTHR43378">
    <property type="entry name" value="UDP-3-O-ACYLGLUCOSAMINE N-ACYLTRANSFERASE"/>
    <property type="match status" value="1"/>
</dbReference>
<dbReference type="Pfam" id="PF04613">
    <property type="entry name" value="LpxD"/>
    <property type="match status" value="1"/>
</dbReference>
<dbReference type="SUPFAM" id="SSF51161">
    <property type="entry name" value="Trimeric LpxA-like enzymes"/>
    <property type="match status" value="1"/>
</dbReference>
<keyword evidence="2 7" id="KW-0441">Lipid A biosynthesis</keyword>
<dbReference type="PANTHER" id="PTHR43378:SF2">
    <property type="entry name" value="UDP-3-O-ACYLGLUCOSAMINE N-ACYLTRANSFERASE 1, MITOCHONDRIAL-RELATED"/>
    <property type="match status" value="1"/>
</dbReference>
<dbReference type="GO" id="GO:0016410">
    <property type="term" value="F:N-acyltransferase activity"/>
    <property type="evidence" value="ECO:0007669"/>
    <property type="project" value="InterPro"/>
</dbReference>
<dbReference type="InterPro" id="IPR007691">
    <property type="entry name" value="LpxD"/>
</dbReference>
<dbReference type="PROSITE" id="PS00101">
    <property type="entry name" value="HEXAPEP_TRANSFERASES"/>
    <property type="match status" value="1"/>
</dbReference>
<evidence type="ECO:0000313" key="10">
    <source>
        <dbReference type="Proteomes" id="UP001366166"/>
    </source>
</evidence>
<dbReference type="RefSeq" id="WP_338599323.1">
    <property type="nucleotide sequence ID" value="NZ_AP028679.1"/>
</dbReference>
<dbReference type="Proteomes" id="UP001366166">
    <property type="component" value="Chromosome"/>
</dbReference>
<dbReference type="InterPro" id="IPR011004">
    <property type="entry name" value="Trimer_LpxA-like_sf"/>
</dbReference>
<dbReference type="InterPro" id="IPR001451">
    <property type="entry name" value="Hexapep"/>
</dbReference>
<keyword evidence="6 7" id="KW-0012">Acyltransferase</keyword>
<evidence type="ECO:0000256" key="5">
    <source>
        <dbReference type="ARBA" id="ARBA00023098"/>
    </source>
</evidence>
<keyword evidence="5 7" id="KW-0443">Lipid metabolism</keyword>
<comment type="pathway">
    <text evidence="7">Bacterial outer membrane biogenesis; LPS lipid A biosynthesis.</text>
</comment>
<dbReference type="Gene3D" id="3.40.1390.10">
    <property type="entry name" value="MurE/MurF, N-terminal domain"/>
    <property type="match status" value="1"/>
</dbReference>
<dbReference type="EMBL" id="AP028679">
    <property type="protein sequence ID" value="BEQ15217.1"/>
    <property type="molecule type" value="Genomic_DNA"/>
</dbReference>
<gene>
    <name evidence="7 9" type="primary">lpxD</name>
    <name evidence="9" type="ORF">FAK_22830</name>
</gene>
<reference evidence="10" key="1">
    <citation type="journal article" date="2023" name="Arch. Microbiol.">
        <title>Desulfoferula mesophilus gen. nov. sp. nov., a mesophilic sulfate-reducing bacterium isolated from a brackish lake sediment.</title>
        <authorList>
            <person name="Watanabe T."/>
            <person name="Yabe T."/>
            <person name="Tsuji J.M."/>
            <person name="Fukui M."/>
        </authorList>
    </citation>
    <scope>NUCLEOTIDE SEQUENCE [LARGE SCALE GENOMIC DNA]</scope>
    <source>
        <strain evidence="10">12FAK</strain>
    </source>
</reference>